<reference evidence="2 3" key="1">
    <citation type="submission" date="2017-11" db="EMBL/GenBank/DDBJ databases">
        <title>De novo assembly and phasing of dikaryotic genomes from two isolates of Puccinia coronata f. sp. avenae, the causal agent of oat crown rust.</title>
        <authorList>
            <person name="Miller M.E."/>
            <person name="Zhang Y."/>
            <person name="Omidvar V."/>
            <person name="Sperschneider J."/>
            <person name="Schwessinger B."/>
            <person name="Raley C."/>
            <person name="Palmer J.M."/>
            <person name="Garnica D."/>
            <person name="Upadhyaya N."/>
            <person name="Rathjen J."/>
            <person name="Taylor J.M."/>
            <person name="Park R.F."/>
            <person name="Dodds P.N."/>
            <person name="Hirsch C.D."/>
            <person name="Kianian S.F."/>
            <person name="Figueroa M."/>
        </authorList>
    </citation>
    <scope>NUCLEOTIDE SEQUENCE [LARGE SCALE GENOMIC DNA]</scope>
    <source>
        <strain evidence="2">12SD80</strain>
    </source>
</reference>
<name>A0A2N5VFF1_9BASI</name>
<comment type="caution">
    <text evidence="2">The sequence shown here is derived from an EMBL/GenBank/DDBJ whole genome shotgun (WGS) entry which is preliminary data.</text>
</comment>
<evidence type="ECO:0000256" key="1">
    <source>
        <dbReference type="SAM" id="MobiDB-lite"/>
    </source>
</evidence>
<evidence type="ECO:0000313" key="2">
    <source>
        <dbReference type="EMBL" id="PLW48714.1"/>
    </source>
</evidence>
<gene>
    <name evidence="2" type="ORF">PCASD_03162</name>
</gene>
<feature type="region of interest" description="Disordered" evidence="1">
    <location>
        <begin position="74"/>
        <end position="102"/>
    </location>
</feature>
<accession>A0A2N5VFF1</accession>
<dbReference type="Proteomes" id="UP000235392">
    <property type="component" value="Unassembled WGS sequence"/>
</dbReference>
<proteinExistence type="predicted"/>
<organism evidence="2 3">
    <name type="scientific">Puccinia coronata f. sp. avenae</name>
    <dbReference type="NCBI Taxonomy" id="200324"/>
    <lineage>
        <taxon>Eukaryota</taxon>
        <taxon>Fungi</taxon>
        <taxon>Dikarya</taxon>
        <taxon>Basidiomycota</taxon>
        <taxon>Pucciniomycotina</taxon>
        <taxon>Pucciniomycetes</taxon>
        <taxon>Pucciniales</taxon>
        <taxon>Pucciniaceae</taxon>
        <taxon>Puccinia</taxon>
    </lineage>
</organism>
<dbReference type="EMBL" id="PGCI01000021">
    <property type="protein sequence ID" value="PLW48714.1"/>
    <property type="molecule type" value="Genomic_DNA"/>
</dbReference>
<evidence type="ECO:0000313" key="3">
    <source>
        <dbReference type="Proteomes" id="UP000235392"/>
    </source>
</evidence>
<protein>
    <submittedName>
        <fullName evidence="2">Uncharacterized protein</fullName>
    </submittedName>
</protein>
<dbReference type="AlphaFoldDB" id="A0A2N5VFF1"/>
<sequence length="278" mass="29965">MKTSAGQASQINSTPSQIPLISEQPLIPSFTSKRVSSITLIAETQTIYHPHSYSFLVSETLPVDNMIRTNISNANHRYPPNTMAPPNRGSVVPTSTRSPLPSEGAQIAQIGSTVGAMRTPSGNSLVSSATSLGNQQHVVPANHRLPTLGNEGESQGLDLNSDFEDYPEVSNDRCPVSLGSTPNRFPAAMGHSAEDLRPLHQRDPSRAGLVQRLEDPSFLPLDIETVDRLQTLLGINNDNQGLDSGTPFGRAHAQKKWRAAAARRFGKACRGCTPFPAR</sequence>